<sequence length="127" mass="13794">MSSINQRQVYLIPTPVCSKQLSLTIQILLAKMSSQSNKSPSEETNTEITTTTSSSSSTSPGPQGSSLRDRRARNSGRSSSLYTLTQIGEDDLDFGERFPLLILDEYNVNLNAVISSSDSREVGNGMT</sequence>
<dbReference type="AlphaFoldDB" id="A0A1A6AD05"/>
<accession>A0A1A6AD05</accession>
<evidence type="ECO:0000313" key="4">
    <source>
        <dbReference type="Proteomes" id="UP000078595"/>
    </source>
</evidence>
<gene>
    <name evidence="2" type="ORF">I303_02144</name>
    <name evidence="3" type="ORF">I303_101720</name>
</gene>
<reference evidence="3" key="2">
    <citation type="submission" date="2013-07" db="EMBL/GenBank/DDBJ databases">
        <authorList>
            <consortium name="The Broad Institute Genome Sequencing Platform"/>
            <person name="Cuomo C."/>
            <person name="Litvintseva A."/>
            <person name="Chen Y."/>
            <person name="Heitman J."/>
            <person name="Sun S."/>
            <person name="Springer D."/>
            <person name="Dromer F."/>
            <person name="Young S.K."/>
            <person name="Zeng Q."/>
            <person name="Gargeya S."/>
            <person name="Fitzgerald M."/>
            <person name="Abouelleil A."/>
            <person name="Alvarado L."/>
            <person name="Berlin A.M."/>
            <person name="Chapman S.B."/>
            <person name="Dewar J."/>
            <person name="Goldberg J."/>
            <person name="Griggs A."/>
            <person name="Gujja S."/>
            <person name="Hansen M."/>
            <person name="Howarth C."/>
            <person name="Imamovic A."/>
            <person name="Larimer J."/>
            <person name="McCowan C."/>
            <person name="Murphy C."/>
            <person name="Pearson M."/>
            <person name="Priest M."/>
            <person name="Roberts A."/>
            <person name="Saif S."/>
            <person name="Shea T."/>
            <person name="Sykes S."/>
            <person name="Wortman J."/>
            <person name="Nusbaum C."/>
            <person name="Birren B."/>
        </authorList>
    </citation>
    <scope>NUCLEOTIDE SEQUENCE</scope>
    <source>
        <strain evidence="3">CBS 10117</strain>
    </source>
</reference>
<protein>
    <submittedName>
        <fullName evidence="2">Uncharacterized protein</fullName>
    </submittedName>
</protein>
<organism evidence="2">
    <name type="scientific">Kwoniella dejecticola CBS 10117</name>
    <dbReference type="NCBI Taxonomy" id="1296121"/>
    <lineage>
        <taxon>Eukaryota</taxon>
        <taxon>Fungi</taxon>
        <taxon>Dikarya</taxon>
        <taxon>Basidiomycota</taxon>
        <taxon>Agaricomycotina</taxon>
        <taxon>Tremellomycetes</taxon>
        <taxon>Tremellales</taxon>
        <taxon>Cryptococcaceae</taxon>
        <taxon>Kwoniella</taxon>
    </lineage>
</organism>
<evidence type="ECO:0000256" key="1">
    <source>
        <dbReference type="SAM" id="MobiDB-lite"/>
    </source>
</evidence>
<evidence type="ECO:0000313" key="2">
    <source>
        <dbReference type="EMBL" id="OBR87928.1"/>
    </source>
</evidence>
<dbReference type="VEuPathDB" id="FungiDB:I303_02144"/>
<reference evidence="2" key="1">
    <citation type="submission" date="2013-07" db="EMBL/GenBank/DDBJ databases">
        <title>The Genome Sequence of Cryptococcus dejecticola CBS10117.</title>
        <authorList>
            <consortium name="The Broad Institute Genome Sequencing Platform"/>
            <person name="Cuomo C."/>
            <person name="Litvintseva A."/>
            <person name="Chen Y."/>
            <person name="Heitman J."/>
            <person name="Sun S."/>
            <person name="Springer D."/>
            <person name="Dromer F."/>
            <person name="Young S.K."/>
            <person name="Zeng Q."/>
            <person name="Gargeya S."/>
            <person name="Fitzgerald M."/>
            <person name="Abouelleil A."/>
            <person name="Alvarado L."/>
            <person name="Berlin A.M."/>
            <person name="Chapman S.B."/>
            <person name="Dewar J."/>
            <person name="Goldberg J."/>
            <person name="Griggs A."/>
            <person name="Gujja S."/>
            <person name="Hansen M."/>
            <person name="Howarth C."/>
            <person name="Imamovic A."/>
            <person name="Larimer J."/>
            <person name="McCowan C."/>
            <person name="Murphy C."/>
            <person name="Pearson M."/>
            <person name="Priest M."/>
            <person name="Roberts A."/>
            <person name="Saif S."/>
            <person name="Shea T."/>
            <person name="Sykes S."/>
            <person name="Wortman J."/>
            <person name="Nusbaum C."/>
            <person name="Birren B."/>
        </authorList>
    </citation>
    <scope>NUCLEOTIDE SEQUENCE [LARGE SCALE GENOMIC DNA]</scope>
    <source>
        <strain evidence="2">CBS 10117</strain>
    </source>
</reference>
<dbReference type="RefSeq" id="XP_018265770.1">
    <property type="nucleotide sequence ID" value="XM_018405489.1"/>
</dbReference>
<evidence type="ECO:0000313" key="3">
    <source>
        <dbReference type="EMBL" id="WWC59172.1"/>
    </source>
</evidence>
<feature type="region of interest" description="Disordered" evidence="1">
    <location>
        <begin position="32"/>
        <end position="82"/>
    </location>
</feature>
<dbReference type="GeneID" id="28965843"/>
<keyword evidence="4" id="KW-1185">Reference proteome</keyword>
<feature type="compositionally biased region" description="Low complexity" evidence="1">
    <location>
        <begin position="42"/>
        <end position="66"/>
    </location>
</feature>
<dbReference type="EMBL" id="KI894028">
    <property type="protein sequence ID" value="OBR87928.1"/>
    <property type="molecule type" value="Genomic_DNA"/>
</dbReference>
<proteinExistence type="predicted"/>
<dbReference type="Proteomes" id="UP000078595">
    <property type="component" value="Chromosome 2"/>
</dbReference>
<name>A0A1A6AD05_9TREE</name>
<dbReference type="KEGG" id="kdj:28965843"/>
<reference evidence="3" key="3">
    <citation type="submission" date="2024-02" db="EMBL/GenBank/DDBJ databases">
        <title>Comparative genomics of Cryptococcus and Kwoniella reveals pathogenesis evolution and contrasting modes of karyotype evolution via chromosome fusion or intercentromeric recombination.</title>
        <authorList>
            <person name="Coelho M.A."/>
            <person name="David-Palma M."/>
            <person name="Shea T."/>
            <person name="Bowers K."/>
            <person name="McGinley-Smith S."/>
            <person name="Mohammad A.W."/>
            <person name="Gnirke A."/>
            <person name="Yurkov A.M."/>
            <person name="Nowrousian M."/>
            <person name="Sun S."/>
            <person name="Cuomo C.A."/>
            <person name="Heitman J."/>
        </authorList>
    </citation>
    <scope>NUCLEOTIDE SEQUENCE</scope>
    <source>
        <strain evidence="3">CBS 10117</strain>
    </source>
</reference>
<dbReference type="EMBL" id="CP144531">
    <property type="protein sequence ID" value="WWC59172.1"/>
    <property type="molecule type" value="Genomic_DNA"/>
</dbReference>